<dbReference type="EMBL" id="CAQQ02374520">
    <property type="status" value="NOT_ANNOTATED_CDS"/>
    <property type="molecule type" value="Genomic_DNA"/>
</dbReference>
<dbReference type="AlphaFoldDB" id="T1H4T9"/>
<organism evidence="1 2">
    <name type="scientific">Megaselia scalaris</name>
    <name type="common">Humpbacked fly</name>
    <name type="synonym">Phora scalaris</name>
    <dbReference type="NCBI Taxonomy" id="36166"/>
    <lineage>
        <taxon>Eukaryota</taxon>
        <taxon>Metazoa</taxon>
        <taxon>Ecdysozoa</taxon>
        <taxon>Arthropoda</taxon>
        <taxon>Hexapoda</taxon>
        <taxon>Insecta</taxon>
        <taxon>Pterygota</taxon>
        <taxon>Neoptera</taxon>
        <taxon>Endopterygota</taxon>
        <taxon>Diptera</taxon>
        <taxon>Brachycera</taxon>
        <taxon>Muscomorpha</taxon>
        <taxon>Platypezoidea</taxon>
        <taxon>Phoridae</taxon>
        <taxon>Megaseliini</taxon>
        <taxon>Megaselia</taxon>
    </lineage>
</organism>
<keyword evidence="2" id="KW-1185">Reference proteome</keyword>
<dbReference type="HOGENOM" id="CLU_2388701_0_0_1"/>
<evidence type="ECO:0000313" key="2">
    <source>
        <dbReference type="Proteomes" id="UP000015102"/>
    </source>
</evidence>
<reference evidence="1" key="2">
    <citation type="submission" date="2015-06" db="UniProtKB">
        <authorList>
            <consortium name="EnsemblMetazoa"/>
        </authorList>
    </citation>
    <scope>IDENTIFICATION</scope>
</reference>
<sequence>MKINGVVAQPWYNNSIIELTMFLHSIIDIFDKPLGTSSDDSDGALLIPPPLPMPGDSDPALFSNTTEADYNATLTSISHDFTDCCNGKMYLRNV</sequence>
<reference evidence="2" key="1">
    <citation type="submission" date="2013-02" db="EMBL/GenBank/DDBJ databases">
        <authorList>
            <person name="Hughes D."/>
        </authorList>
    </citation>
    <scope>NUCLEOTIDE SEQUENCE</scope>
    <source>
        <strain>Durham</strain>
        <strain evidence="2">NC isolate 2 -- Noor lab</strain>
    </source>
</reference>
<protein>
    <submittedName>
        <fullName evidence="1">Uncharacterized protein</fullName>
    </submittedName>
</protein>
<evidence type="ECO:0000313" key="1">
    <source>
        <dbReference type="EnsemblMetazoa" id="MESCA011307-PA"/>
    </source>
</evidence>
<dbReference type="EnsemblMetazoa" id="MESCA011307-RA">
    <property type="protein sequence ID" value="MESCA011307-PA"/>
    <property type="gene ID" value="MESCA011307"/>
</dbReference>
<accession>T1H4T9</accession>
<dbReference type="Proteomes" id="UP000015102">
    <property type="component" value="Unassembled WGS sequence"/>
</dbReference>
<name>T1H4T9_MEGSC</name>
<proteinExistence type="predicted"/>